<evidence type="ECO:0000256" key="14">
    <source>
        <dbReference type="PROSITE-ProRule" id="PRU10141"/>
    </source>
</evidence>
<evidence type="ECO:0000313" key="17">
    <source>
        <dbReference type="EMBL" id="CAK9863347.1"/>
    </source>
</evidence>
<comment type="similarity">
    <text evidence="2">In the N-terminal section; belongs to the leguminous lectin family.</text>
</comment>
<keyword evidence="11 14" id="KW-0067">ATP-binding</keyword>
<feature type="binding site" evidence="14">
    <location>
        <position position="433"/>
    </location>
    <ligand>
        <name>ATP</name>
        <dbReference type="ChEBI" id="CHEBI:30616"/>
    </ligand>
</feature>
<protein>
    <recommendedName>
        <fullName evidence="16">Protein kinase domain-containing protein</fullName>
    </recommendedName>
</protein>
<evidence type="ECO:0000256" key="6">
    <source>
        <dbReference type="ARBA" id="ARBA00022692"/>
    </source>
</evidence>
<evidence type="ECO:0000256" key="7">
    <source>
        <dbReference type="ARBA" id="ARBA00022729"/>
    </source>
</evidence>
<sequence length="737" mass="80238">MAYADSQLRGWYYNCFLFWYQLHVVVVVVVVGQNTNFSFPEFPADAFTSGILTSVNEVIVKDGALSFSPTAVANDSLTAARALYSRQVEFRDSSSSSSSDGAGADAVVVASFSTNFTFIIETKARYGNPVCHGADGLVFVIVPDDKLVGDSGGHLGVLYSGHNNESSSHVFAVEIDTYRNYQYGDPSDCHVGVDVNCLNSTQLVDLKLQADPSSSSSSSSSRESCILKSNTSITVSIDYDSQLKRVQVSLKGGPGRAPDEEFANMTVQELDLSSVFKDRMYVGFSAATGQFGCVESHTVTSWNFSSTGLPASAAAAAAAGSKPAAPIFNNAPEVPIFMFAVVAGLGLLLVTFLFVFDNLRRRKNNKFGADSVQYDQLLDGQPRRFTFKELNIATKGFNPSELLGQGGFGSVYRGKLQSSDSSSSSPITWVAVKQLAQGSHQGQREFLAELTTISKIRHKNLVQLQGWCHERGQLLLVYDYMSNGSLDRLLDSGCSSSSSSSSSTTRSSDPHEQQLQVLSWDRRFHIVTGIVAALSYLHNEWQQCVLHRDVKPSNVMLDQNFNAHLGDFGLARLIDHNKMAWTTMVAGTIGYMSPEFVHRGRATKQSDVYSFGALALEVACGRRPVDSSLAETEVVLLDCLWRAHERGELLCMMDPKLDGEFDVAQATCLLHVGLLCCHPDPDARPSMVLARQILSGDQPCPPLPAKRPHMIFDTMIQASEFTPLISGSSSQTLNPKL</sequence>
<keyword evidence="6 15" id="KW-0812">Transmembrane</keyword>
<accession>A0ABP1ALC3</accession>
<evidence type="ECO:0000256" key="13">
    <source>
        <dbReference type="ARBA" id="ARBA00023136"/>
    </source>
</evidence>
<dbReference type="SMART" id="SM00220">
    <property type="entry name" value="S_TKc"/>
    <property type="match status" value="1"/>
</dbReference>
<evidence type="ECO:0000256" key="1">
    <source>
        <dbReference type="ARBA" id="ARBA00004479"/>
    </source>
</evidence>
<reference evidence="17" key="1">
    <citation type="submission" date="2024-03" db="EMBL/GenBank/DDBJ databases">
        <authorList>
            <consortium name="ELIXIR-Norway"/>
            <consortium name="Elixir Norway"/>
        </authorList>
    </citation>
    <scope>NUCLEOTIDE SEQUENCE</scope>
</reference>
<keyword evidence="12 15" id="KW-1133">Transmembrane helix</keyword>
<proteinExistence type="inferred from homology"/>
<evidence type="ECO:0000256" key="12">
    <source>
        <dbReference type="ARBA" id="ARBA00022989"/>
    </source>
</evidence>
<dbReference type="Gene3D" id="1.10.510.10">
    <property type="entry name" value="Transferase(Phosphotransferase) domain 1"/>
    <property type="match status" value="1"/>
</dbReference>
<dbReference type="InterPro" id="IPR001245">
    <property type="entry name" value="Ser-Thr/Tyr_kinase_cat_dom"/>
</dbReference>
<keyword evidence="4" id="KW-0723">Serine/threonine-protein kinase</keyword>
<keyword evidence="13 15" id="KW-0472">Membrane</keyword>
<comment type="similarity">
    <text evidence="3">In the C-terminal section; belongs to the protein kinase superfamily. Ser/Thr protein kinase family.</text>
</comment>
<dbReference type="InterPro" id="IPR008271">
    <property type="entry name" value="Ser/Thr_kinase_AS"/>
</dbReference>
<evidence type="ECO:0000256" key="8">
    <source>
        <dbReference type="ARBA" id="ARBA00022734"/>
    </source>
</evidence>
<evidence type="ECO:0000256" key="15">
    <source>
        <dbReference type="SAM" id="Phobius"/>
    </source>
</evidence>
<dbReference type="SUPFAM" id="SSF56112">
    <property type="entry name" value="Protein kinase-like (PK-like)"/>
    <property type="match status" value="1"/>
</dbReference>
<evidence type="ECO:0000256" key="10">
    <source>
        <dbReference type="ARBA" id="ARBA00022777"/>
    </source>
</evidence>
<evidence type="ECO:0000256" key="9">
    <source>
        <dbReference type="ARBA" id="ARBA00022741"/>
    </source>
</evidence>
<feature type="transmembrane region" description="Helical" evidence="15">
    <location>
        <begin position="12"/>
        <end position="32"/>
    </location>
</feature>
<dbReference type="PROSITE" id="PS00107">
    <property type="entry name" value="PROTEIN_KINASE_ATP"/>
    <property type="match status" value="1"/>
</dbReference>
<evidence type="ECO:0000256" key="4">
    <source>
        <dbReference type="ARBA" id="ARBA00022527"/>
    </source>
</evidence>
<dbReference type="PANTHER" id="PTHR27007">
    <property type="match status" value="1"/>
</dbReference>
<dbReference type="CDD" id="cd06899">
    <property type="entry name" value="lectin_legume_LecRK_Arcelin_ConA"/>
    <property type="match status" value="1"/>
</dbReference>
<evidence type="ECO:0000259" key="16">
    <source>
        <dbReference type="PROSITE" id="PS50011"/>
    </source>
</evidence>
<keyword evidence="5" id="KW-0808">Transferase</keyword>
<keyword evidence="9 14" id="KW-0547">Nucleotide-binding</keyword>
<dbReference type="InterPro" id="IPR013320">
    <property type="entry name" value="ConA-like_dom_sf"/>
</dbReference>
<keyword evidence="18" id="KW-1185">Reference proteome</keyword>
<evidence type="ECO:0000256" key="5">
    <source>
        <dbReference type="ARBA" id="ARBA00022679"/>
    </source>
</evidence>
<organism evidence="17 18">
    <name type="scientific">Sphagnum jensenii</name>
    <dbReference type="NCBI Taxonomy" id="128206"/>
    <lineage>
        <taxon>Eukaryota</taxon>
        <taxon>Viridiplantae</taxon>
        <taxon>Streptophyta</taxon>
        <taxon>Embryophyta</taxon>
        <taxon>Bryophyta</taxon>
        <taxon>Sphagnophytina</taxon>
        <taxon>Sphagnopsida</taxon>
        <taxon>Sphagnales</taxon>
        <taxon>Sphagnaceae</taxon>
        <taxon>Sphagnum</taxon>
    </lineage>
</organism>
<keyword evidence="8" id="KW-0430">Lectin</keyword>
<name>A0ABP1ALC3_9BRYO</name>
<dbReference type="SUPFAM" id="SSF49899">
    <property type="entry name" value="Concanavalin A-like lectins/glucanases"/>
    <property type="match status" value="1"/>
</dbReference>
<dbReference type="InterPro" id="IPR011009">
    <property type="entry name" value="Kinase-like_dom_sf"/>
</dbReference>
<feature type="domain" description="Protein kinase" evidence="16">
    <location>
        <begin position="397"/>
        <end position="712"/>
    </location>
</feature>
<keyword evidence="10" id="KW-0418">Kinase</keyword>
<gene>
    <name evidence="17" type="ORF">CSSPJE1EN2_LOCUS6342</name>
</gene>
<dbReference type="Pfam" id="PF00139">
    <property type="entry name" value="Lectin_legB"/>
    <property type="match status" value="1"/>
</dbReference>
<dbReference type="EMBL" id="OZ023714">
    <property type="protein sequence ID" value="CAK9863347.1"/>
    <property type="molecule type" value="Genomic_DNA"/>
</dbReference>
<comment type="subcellular location">
    <subcellularLocation>
        <location evidence="1">Membrane</location>
        <topology evidence="1">Single-pass type I membrane protein</topology>
    </subcellularLocation>
</comment>
<dbReference type="Pfam" id="PF07714">
    <property type="entry name" value="PK_Tyr_Ser-Thr"/>
    <property type="match status" value="1"/>
</dbReference>
<dbReference type="InterPro" id="IPR050528">
    <property type="entry name" value="L-type_Lectin-RKs"/>
</dbReference>
<dbReference type="Proteomes" id="UP001497522">
    <property type="component" value="Chromosome 13"/>
</dbReference>
<dbReference type="PROSITE" id="PS50011">
    <property type="entry name" value="PROTEIN_KINASE_DOM"/>
    <property type="match status" value="1"/>
</dbReference>
<evidence type="ECO:0000256" key="2">
    <source>
        <dbReference type="ARBA" id="ARBA00008536"/>
    </source>
</evidence>
<dbReference type="InterPro" id="IPR017441">
    <property type="entry name" value="Protein_kinase_ATP_BS"/>
</dbReference>
<dbReference type="PROSITE" id="PS00108">
    <property type="entry name" value="PROTEIN_KINASE_ST"/>
    <property type="match status" value="1"/>
</dbReference>
<dbReference type="Gene3D" id="2.60.120.200">
    <property type="match status" value="1"/>
</dbReference>
<evidence type="ECO:0000313" key="18">
    <source>
        <dbReference type="Proteomes" id="UP001497522"/>
    </source>
</evidence>
<dbReference type="InterPro" id="IPR000719">
    <property type="entry name" value="Prot_kinase_dom"/>
</dbReference>
<evidence type="ECO:0000256" key="3">
    <source>
        <dbReference type="ARBA" id="ARBA00010217"/>
    </source>
</evidence>
<keyword evidence="7" id="KW-0732">Signal</keyword>
<dbReference type="Gene3D" id="3.30.200.20">
    <property type="entry name" value="Phosphorylase Kinase, domain 1"/>
    <property type="match status" value="1"/>
</dbReference>
<evidence type="ECO:0000256" key="11">
    <source>
        <dbReference type="ARBA" id="ARBA00022840"/>
    </source>
</evidence>
<dbReference type="InterPro" id="IPR001220">
    <property type="entry name" value="Legume_lectin_dom"/>
</dbReference>
<feature type="transmembrane region" description="Helical" evidence="15">
    <location>
        <begin position="336"/>
        <end position="356"/>
    </location>
</feature>